<name>A0A2M3ZRC7_9DIPT</name>
<dbReference type="EMBL" id="GGFM01010291">
    <property type="protein sequence ID" value="MBW31042.1"/>
    <property type="molecule type" value="Transcribed_RNA"/>
</dbReference>
<feature type="transmembrane region" description="Helical" evidence="1">
    <location>
        <begin position="33"/>
        <end position="53"/>
    </location>
</feature>
<proteinExistence type="predicted"/>
<reference evidence="2" key="1">
    <citation type="submission" date="2018-01" db="EMBL/GenBank/DDBJ databases">
        <title>An insight into the sialome of Amazonian anophelines.</title>
        <authorList>
            <person name="Ribeiro J.M."/>
            <person name="Scarpassa V."/>
            <person name="Calvo E."/>
        </authorList>
    </citation>
    <scope>NUCLEOTIDE SEQUENCE</scope>
    <source>
        <tissue evidence="2">Salivary glands</tissue>
    </source>
</reference>
<evidence type="ECO:0000313" key="2">
    <source>
        <dbReference type="EMBL" id="MBW31042.1"/>
    </source>
</evidence>
<keyword evidence="1" id="KW-0812">Transmembrane</keyword>
<protein>
    <submittedName>
        <fullName evidence="2">Putative secreted peptide</fullName>
    </submittedName>
</protein>
<keyword evidence="1" id="KW-1133">Transmembrane helix</keyword>
<evidence type="ECO:0000256" key="1">
    <source>
        <dbReference type="SAM" id="Phobius"/>
    </source>
</evidence>
<sequence>MCFCALVFLLILCFSYFPTVVYPTREWIYCFLWLVFAVSPSLACQAQHWLLLFCRHRSLPFAFDLPETIWLLF</sequence>
<dbReference type="AlphaFoldDB" id="A0A2M3ZRC7"/>
<organism evidence="2">
    <name type="scientific">Anopheles braziliensis</name>
    <dbReference type="NCBI Taxonomy" id="58242"/>
    <lineage>
        <taxon>Eukaryota</taxon>
        <taxon>Metazoa</taxon>
        <taxon>Ecdysozoa</taxon>
        <taxon>Arthropoda</taxon>
        <taxon>Hexapoda</taxon>
        <taxon>Insecta</taxon>
        <taxon>Pterygota</taxon>
        <taxon>Neoptera</taxon>
        <taxon>Endopterygota</taxon>
        <taxon>Diptera</taxon>
        <taxon>Nematocera</taxon>
        <taxon>Culicoidea</taxon>
        <taxon>Culicidae</taxon>
        <taxon>Anophelinae</taxon>
        <taxon>Anopheles</taxon>
    </lineage>
</organism>
<accession>A0A2M3ZRC7</accession>
<keyword evidence="1" id="KW-0472">Membrane</keyword>